<comment type="caution">
    <text evidence="2">The sequence shown here is derived from an EMBL/GenBank/DDBJ whole genome shotgun (WGS) entry which is preliminary data.</text>
</comment>
<reference evidence="2" key="1">
    <citation type="journal article" date="2020" name="Fungal Divers.">
        <title>Resolving the Mortierellaceae phylogeny through synthesis of multi-gene phylogenetics and phylogenomics.</title>
        <authorList>
            <person name="Vandepol N."/>
            <person name="Liber J."/>
            <person name="Desiro A."/>
            <person name="Na H."/>
            <person name="Kennedy M."/>
            <person name="Barry K."/>
            <person name="Grigoriev I.V."/>
            <person name="Miller A.N."/>
            <person name="O'Donnell K."/>
            <person name="Stajich J.E."/>
            <person name="Bonito G."/>
        </authorList>
    </citation>
    <scope>NUCLEOTIDE SEQUENCE</scope>
    <source>
        <strain evidence="2">CK1249</strain>
    </source>
</reference>
<keyword evidence="1" id="KW-1133">Transmembrane helix</keyword>
<name>A0A9P6IZQ6_MORAP</name>
<evidence type="ECO:0000313" key="2">
    <source>
        <dbReference type="EMBL" id="KAF9955629.1"/>
    </source>
</evidence>
<proteinExistence type="predicted"/>
<keyword evidence="1" id="KW-0812">Transmembrane</keyword>
<dbReference type="AlphaFoldDB" id="A0A9P6IZQ6"/>
<dbReference type="EMBL" id="JAAAHY010000893">
    <property type="protein sequence ID" value="KAF9955629.1"/>
    <property type="molecule type" value="Genomic_DNA"/>
</dbReference>
<organism evidence="2 3">
    <name type="scientific">Mortierella alpina</name>
    <name type="common">Oleaginous fungus</name>
    <name type="synonym">Mortierella renispora</name>
    <dbReference type="NCBI Taxonomy" id="64518"/>
    <lineage>
        <taxon>Eukaryota</taxon>
        <taxon>Fungi</taxon>
        <taxon>Fungi incertae sedis</taxon>
        <taxon>Mucoromycota</taxon>
        <taxon>Mortierellomycotina</taxon>
        <taxon>Mortierellomycetes</taxon>
        <taxon>Mortierellales</taxon>
        <taxon>Mortierellaceae</taxon>
        <taxon>Mortierella</taxon>
    </lineage>
</organism>
<keyword evidence="1" id="KW-0472">Membrane</keyword>
<accession>A0A9P6IZQ6</accession>
<protein>
    <submittedName>
        <fullName evidence="2">Uncharacterized protein</fullName>
    </submittedName>
</protein>
<sequence>MALSTRHTRQLIFLAIAVSTIALVLTLNYSDLSNSNALGFLRPDPRRMVSLPLKKQTLLMHDFTYSGLGNKFMDLMFSLQYAREHNLIYGFNHIAFIANPRDADHSWLGDLLGARLNKTRPVEHHLRHLSDFTKPPPAMTDPERALYDGYYLDGYTTCRGFDCFLPGGAFWAAGLFTKNADLQDLLGVTAENRQRRVAIHIRLGDMIQHLEAGQYRQIVEGLEAKYMPKEGTEKPLLERIHFVYHVPTEENRYEFTQNPYNLGLFDAPLTKLKEAFPTAEFHDFRTLEKTVRFLAESEFLIPSGSSLSYMAAYFCAGCHVVFTAPKEYGQYGLNMTQSNYKQILYYMEGWEVDLDYYQ</sequence>
<dbReference type="OrthoDB" id="2350893at2759"/>
<evidence type="ECO:0000256" key="1">
    <source>
        <dbReference type="SAM" id="Phobius"/>
    </source>
</evidence>
<evidence type="ECO:0000313" key="3">
    <source>
        <dbReference type="Proteomes" id="UP000738359"/>
    </source>
</evidence>
<keyword evidence="3" id="KW-1185">Reference proteome</keyword>
<gene>
    <name evidence="2" type="ORF">BGZ70_010168</name>
</gene>
<feature type="transmembrane region" description="Helical" evidence="1">
    <location>
        <begin position="12"/>
        <end position="30"/>
    </location>
</feature>
<dbReference type="Proteomes" id="UP000738359">
    <property type="component" value="Unassembled WGS sequence"/>
</dbReference>